<evidence type="ECO:0000313" key="2">
    <source>
        <dbReference type="Proteomes" id="UP000324800"/>
    </source>
</evidence>
<feature type="non-terminal residue" evidence="1">
    <location>
        <position position="1"/>
    </location>
</feature>
<comment type="caution">
    <text evidence="1">The sequence shown here is derived from an EMBL/GenBank/DDBJ whole genome shotgun (WGS) entry which is preliminary data.</text>
</comment>
<dbReference type="Proteomes" id="UP000324800">
    <property type="component" value="Unassembled WGS sequence"/>
</dbReference>
<sequence length="51" mass="5546">LKGMMLDLVSAVSDGLPYQMAALQTDDITIEDTLGFATCCYEEYIIAQKVG</sequence>
<gene>
    <name evidence="1" type="ORF">EZS28_053698</name>
</gene>
<name>A0A5J4R680_9EUKA</name>
<organism evidence="1 2">
    <name type="scientific">Streblomastix strix</name>
    <dbReference type="NCBI Taxonomy" id="222440"/>
    <lineage>
        <taxon>Eukaryota</taxon>
        <taxon>Metamonada</taxon>
        <taxon>Preaxostyla</taxon>
        <taxon>Oxymonadida</taxon>
        <taxon>Streblomastigidae</taxon>
        <taxon>Streblomastix</taxon>
    </lineage>
</organism>
<protein>
    <submittedName>
        <fullName evidence="1">Uncharacterized protein</fullName>
    </submittedName>
</protein>
<dbReference type="AlphaFoldDB" id="A0A5J4R680"/>
<accession>A0A5J4R680</accession>
<reference evidence="1 2" key="1">
    <citation type="submission" date="2019-03" db="EMBL/GenBank/DDBJ databases">
        <title>Single cell metagenomics reveals metabolic interactions within the superorganism composed of flagellate Streblomastix strix and complex community of Bacteroidetes bacteria on its surface.</title>
        <authorList>
            <person name="Treitli S.C."/>
            <person name="Kolisko M."/>
            <person name="Husnik F."/>
            <person name="Keeling P."/>
            <person name="Hampl V."/>
        </authorList>
    </citation>
    <scope>NUCLEOTIDE SEQUENCE [LARGE SCALE GENOMIC DNA]</scope>
    <source>
        <strain evidence="1">ST1C</strain>
    </source>
</reference>
<proteinExistence type="predicted"/>
<dbReference type="EMBL" id="SNRW01043281">
    <property type="protein sequence ID" value="KAA6328601.1"/>
    <property type="molecule type" value="Genomic_DNA"/>
</dbReference>
<evidence type="ECO:0000313" key="1">
    <source>
        <dbReference type="EMBL" id="KAA6328601.1"/>
    </source>
</evidence>